<gene>
    <name evidence="1" type="ORF">DSO57_1033068</name>
</gene>
<reference evidence="1" key="1">
    <citation type="submission" date="2022-04" db="EMBL/GenBank/DDBJ databases">
        <title>Genome of the entomopathogenic fungus Entomophthora muscae.</title>
        <authorList>
            <person name="Elya C."/>
            <person name="Lovett B.R."/>
            <person name="Lee E."/>
            <person name="Macias A.M."/>
            <person name="Hajek A.E."/>
            <person name="De Bivort B.L."/>
            <person name="Kasson M.T."/>
            <person name="De Fine Licht H.H."/>
            <person name="Stajich J.E."/>
        </authorList>
    </citation>
    <scope>NUCLEOTIDE SEQUENCE</scope>
    <source>
        <strain evidence="1">Berkeley</strain>
    </source>
</reference>
<evidence type="ECO:0000313" key="2">
    <source>
        <dbReference type="Proteomes" id="UP001165960"/>
    </source>
</evidence>
<comment type="caution">
    <text evidence="1">The sequence shown here is derived from an EMBL/GenBank/DDBJ whole genome shotgun (WGS) entry which is preliminary data.</text>
</comment>
<evidence type="ECO:0000313" key="1">
    <source>
        <dbReference type="EMBL" id="KAJ9071853.1"/>
    </source>
</evidence>
<name>A0ACC2TBC3_9FUNG</name>
<dbReference type="Proteomes" id="UP001165960">
    <property type="component" value="Unassembled WGS sequence"/>
</dbReference>
<accession>A0ACC2TBC3</accession>
<keyword evidence="2" id="KW-1185">Reference proteome</keyword>
<dbReference type="EMBL" id="QTSX02003096">
    <property type="protein sequence ID" value="KAJ9071853.1"/>
    <property type="molecule type" value="Genomic_DNA"/>
</dbReference>
<protein>
    <submittedName>
        <fullName evidence="1">Uncharacterized protein</fullName>
    </submittedName>
</protein>
<proteinExistence type="predicted"/>
<sequence>MTPPVTPSQLPAGSWDHKWDHIHLTLWYNGWQTPYSHPECPGPCWDDPLVHDQVSADTAVGAPHRFSAHDCSTLNLAP</sequence>
<organism evidence="1 2">
    <name type="scientific">Entomophthora muscae</name>
    <dbReference type="NCBI Taxonomy" id="34485"/>
    <lineage>
        <taxon>Eukaryota</taxon>
        <taxon>Fungi</taxon>
        <taxon>Fungi incertae sedis</taxon>
        <taxon>Zoopagomycota</taxon>
        <taxon>Entomophthoromycotina</taxon>
        <taxon>Entomophthoromycetes</taxon>
        <taxon>Entomophthorales</taxon>
        <taxon>Entomophthoraceae</taxon>
        <taxon>Entomophthora</taxon>
    </lineage>
</organism>